<dbReference type="Proteomes" id="UP000009183">
    <property type="component" value="Chromosome 19"/>
</dbReference>
<proteinExistence type="predicted"/>
<sequence length="249" mass="27659">MGKVIGMKHGHRKAPNQCDSPSWSTTLAESVHNTSSPCEVEESNNSDKVNGSKCEANAVAKSGQSPFHDTPLQMKAPLPNGQPCGSGAGQKGLDAKYQPRISDHELQQISRDLNSVVTPLFEKTLTISDADYKLGRLVIPKKCAQEYFPLISGPEGVTIRILDTRGREWVFHYRYWSNANSQMYVLDGLKDFVISMQWQAVTFYRIEPKGQLVLGLRKASVTPPSHKVWHTKLTLSPSVCVKQISVLHE</sequence>
<feature type="domain" description="TF-B3" evidence="7">
    <location>
        <begin position="121"/>
        <end position="220"/>
    </location>
</feature>
<dbReference type="GO" id="GO:0003677">
    <property type="term" value="F:DNA binding"/>
    <property type="evidence" value="ECO:0007669"/>
    <property type="project" value="UniProtKB-KW"/>
</dbReference>
<accession>F6H2E1</accession>
<dbReference type="GO" id="GO:0005634">
    <property type="term" value="C:nucleus"/>
    <property type="evidence" value="ECO:0007669"/>
    <property type="project" value="UniProtKB-SubCell"/>
</dbReference>
<evidence type="ECO:0000256" key="5">
    <source>
        <dbReference type="ARBA" id="ARBA00023242"/>
    </source>
</evidence>
<evidence type="ECO:0000313" key="9">
    <source>
        <dbReference type="Proteomes" id="UP000009183"/>
    </source>
</evidence>
<dbReference type="SUPFAM" id="SSF101936">
    <property type="entry name" value="DNA-binding pseudobarrel domain"/>
    <property type="match status" value="1"/>
</dbReference>
<dbReference type="Gene3D" id="2.40.330.10">
    <property type="entry name" value="DNA-binding pseudobarrel domain"/>
    <property type="match status" value="1"/>
</dbReference>
<evidence type="ECO:0000256" key="1">
    <source>
        <dbReference type="ARBA" id="ARBA00004123"/>
    </source>
</evidence>
<comment type="subcellular location">
    <subcellularLocation>
        <location evidence="1">Nucleus</location>
    </subcellularLocation>
</comment>
<evidence type="ECO:0000313" key="8">
    <source>
        <dbReference type="EMBL" id="CCB46385.1"/>
    </source>
</evidence>
<dbReference type="InterPro" id="IPR015300">
    <property type="entry name" value="DNA-bd_pseudobarrel_sf"/>
</dbReference>
<dbReference type="PaxDb" id="29760-VIT_19s0014g03560.t01"/>
<feature type="region of interest" description="Disordered" evidence="6">
    <location>
        <begin position="1"/>
        <end position="51"/>
    </location>
</feature>
<evidence type="ECO:0000256" key="6">
    <source>
        <dbReference type="SAM" id="MobiDB-lite"/>
    </source>
</evidence>
<keyword evidence="9" id="KW-1185">Reference proteome</keyword>
<dbReference type="PANTHER" id="PTHR46245:SF19">
    <property type="entry name" value="TF-B3 DOMAIN-CONTAINING PROTEIN"/>
    <property type="match status" value="1"/>
</dbReference>
<dbReference type="eggNOG" id="ENOG502SSCA">
    <property type="taxonomic scope" value="Eukaryota"/>
</dbReference>
<protein>
    <recommendedName>
        <fullName evidence="7">TF-B3 domain-containing protein</fullName>
    </recommendedName>
</protein>
<organism evidence="8 9">
    <name type="scientific">Vitis vinifera</name>
    <name type="common">Grape</name>
    <dbReference type="NCBI Taxonomy" id="29760"/>
    <lineage>
        <taxon>Eukaryota</taxon>
        <taxon>Viridiplantae</taxon>
        <taxon>Streptophyta</taxon>
        <taxon>Embryophyta</taxon>
        <taxon>Tracheophyta</taxon>
        <taxon>Spermatophyta</taxon>
        <taxon>Magnoliopsida</taxon>
        <taxon>eudicotyledons</taxon>
        <taxon>Gunneridae</taxon>
        <taxon>Pentapetalae</taxon>
        <taxon>rosids</taxon>
        <taxon>Vitales</taxon>
        <taxon>Vitaceae</taxon>
        <taxon>Viteae</taxon>
        <taxon>Vitis</taxon>
    </lineage>
</organism>
<keyword evidence="5" id="KW-0539">Nucleus</keyword>
<evidence type="ECO:0000259" key="7">
    <source>
        <dbReference type="SMART" id="SM01019"/>
    </source>
</evidence>
<name>F6H2E1_VITVI</name>
<gene>
    <name evidence="8" type="ordered locus">VIT_19s0014g03560</name>
</gene>
<dbReference type="EMBL" id="FN595229">
    <property type="protein sequence ID" value="CCB46385.1"/>
    <property type="molecule type" value="Genomic_DNA"/>
</dbReference>
<dbReference type="InterPro" id="IPR003340">
    <property type="entry name" value="B3_DNA-bd"/>
</dbReference>
<evidence type="ECO:0000256" key="3">
    <source>
        <dbReference type="ARBA" id="ARBA00023125"/>
    </source>
</evidence>
<dbReference type="PANTHER" id="PTHR46245">
    <property type="entry name" value="B3 DOMAIN-CONTAINING PROTEIN OS07G0563300"/>
    <property type="match status" value="1"/>
</dbReference>
<reference evidence="9" key="1">
    <citation type="journal article" date="2007" name="Nature">
        <title>The grapevine genome sequence suggests ancestral hexaploidization in major angiosperm phyla.</title>
        <authorList>
            <consortium name="The French-Italian Public Consortium for Grapevine Genome Characterization."/>
            <person name="Jaillon O."/>
            <person name="Aury J.-M."/>
            <person name="Noel B."/>
            <person name="Policriti A."/>
            <person name="Clepet C."/>
            <person name="Casagrande A."/>
            <person name="Choisne N."/>
            <person name="Aubourg S."/>
            <person name="Vitulo N."/>
            <person name="Jubin C."/>
            <person name="Vezzi A."/>
            <person name="Legeai F."/>
            <person name="Hugueney P."/>
            <person name="Dasilva C."/>
            <person name="Horner D."/>
            <person name="Mica E."/>
            <person name="Jublot D."/>
            <person name="Poulain J."/>
            <person name="Bruyere C."/>
            <person name="Billault A."/>
            <person name="Segurens B."/>
            <person name="Gouyvenoux M."/>
            <person name="Ugarte E."/>
            <person name="Cattonaro F."/>
            <person name="Anthouard V."/>
            <person name="Vico V."/>
            <person name="Del Fabbro C."/>
            <person name="Alaux M."/>
            <person name="Di Gaspero G."/>
            <person name="Dumas V."/>
            <person name="Felice N."/>
            <person name="Paillard S."/>
            <person name="Juman I."/>
            <person name="Moroldo M."/>
            <person name="Scalabrin S."/>
            <person name="Canaguier A."/>
            <person name="Le Clainche I."/>
            <person name="Malacrida G."/>
            <person name="Durand E."/>
            <person name="Pesole G."/>
            <person name="Laucou V."/>
            <person name="Chatelet P."/>
            <person name="Merdinoglu D."/>
            <person name="Delledonne M."/>
            <person name="Pezzotti M."/>
            <person name="Lecharny A."/>
            <person name="Scarpelli C."/>
            <person name="Artiguenave F."/>
            <person name="Pe M.E."/>
            <person name="Valle G."/>
            <person name="Morgante M."/>
            <person name="Caboche M."/>
            <person name="Adam-Blondon A.-F."/>
            <person name="Weissenbach J."/>
            <person name="Quetier F."/>
            <person name="Wincker P."/>
        </authorList>
    </citation>
    <scope>NUCLEOTIDE SEQUENCE [LARGE SCALE GENOMIC DNA]</scope>
    <source>
        <strain evidence="9">cv. Pinot noir / PN40024</strain>
    </source>
</reference>
<dbReference type="HOGENOM" id="CLU_1117368_0_0_1"/>
<feature type="compositionally biased region" description="Basic residues" evidence="6">
    <location>
        <begin position="1"/>
        <end position="14"/>
    </location>
</feature>
<dbReference type="CDD" id="cd10017">
    <property type="entry name" value="B3_DNA"/>
    <property type="match status" value="1"/>
</dbReference>
<keyword evidence="4" id="KW-0804">Transcription</keyword>
<dbReference type="AlphaFoldDB" id="F6H2E1"/>
<keyword evidence="2" id="KW-0805">Transcription regulation</keyword>
<dbReference type="Pfam" id="PF02362">
    <property type="entry name" value="B3"/>
    <property type="match status" value="1"/>
</dbReference>
<dbReference type="InParanoid" id="F6H2E1"/>
<evidence type="ECO:0000256" key="4">
    <source>
        <dbReference type="ARBA" id="ARBA00023163"/>
    </source>
</evidence>
<evidence type="ECO:0000256" key="2">
    <source>
        <dbReference type="ARBA" id="ARBA00023015"/>
    </source>
</evidence>
<feature type="compositionally biased region" description="Polar residues" evidence="6">
    <location>
        <begin position="17"/>
        <end position="37"/>
    </location>
</feature>
<dbReference type="SMART" id="SM01019">
    <property type="entry name" value="B3"/>
    <property type="match status" value="1"/>
</dbReference>
<keyword evidence="3" id="KW-0238">DNA-binding</keyword>